<evidence type="ECO:0000256" key="11">
    <source>
        <dbReference type="ARBA" id="ARBA00023136"/>
    </source>
</evidence>
<organism evidence="16 17">
    <name type="scientific">Oryza sativa subsp. japonica</name>
    <name type="common">Rice</name>
    <dbReference type="NCBI Taxonomy" id="39947"/>
    <lineage>
        <taxon>Eukaryota</taxon>
        <taxon>Viridiplantae</taxon>
        <taxon>Streptophyta</taxon>
        <taxon>Embryophyta</taxon>
        <taxon>Tracheophyta</taxon>
        <taxon>Spermatophyta</taxon>
        <taxon>Magnoliopsida</taxon>
        <taxon>Liliopsida</taxon>
        <taxon>Poales</taxon>
        <taxon>Poaceae</taxon>
        <taxon>BOP clade</taxon>
        <taxon>Oryzoideae</taxon>
        <taxon>Oryzeae</taxon>
        <taxon>Oryzinae</taxon>
        <taxon>Oryza</taxon>
        <taxon>Oryza sativa</taxon>
    </lineage>
</organism>
<dbReference type="PaxDb" id="39947-A0A0P0VQM9"/>
<keyword evidence="12 13" id="KW-0464">Manganese</keyword>
<dbReference type="InterPro" id="IPR058352">
    <property type="entry name" value="DUF8039"/>
</dbReference>
<proteinExistence type="inferred from homology"/>
<feature type="region of interest" description="Disordered" evidence="14">
    <location>
        <begin position="75"/>
        <end position="149"/>
    </location>
</feature>
<keyword evidence="11" id="KW-0472">Membrane</keyword>
<keyword evidence="7" id="KW-0812">Transmembrane</keyword>
<comment type="subcellular location">
    <subcellularLocation>
        <location evidence="2 13">Golgi apparatus membrane</location>
        <topology evidence="2 13">Single-pass type II membrane protein</topology>
    </subcellularLocation>
</comment>
<sequence>MKVASGIAIPTDPLGTYHCRPIPAGYSKVEVELVEGAYEYLELDYPTGDGETHLRDTCHAIILWRRRYIILPGRQAASRAPSPPAPPSPPQDPAPSPPHAPPAPSPPQAPASTPPQDPAPTPPRAPTPTPPQAPLPAPSNNSVAATPANATGPAVDLRVLLGVVTRAEMYERRALLRLAYALQPAPARAVVDVRFFVCSLAREEDAVLVSLEIIAHGDVVVLNCTENMDDGKTHSYFSSLPALFADAPYDYVGKIDDDSYYRLASLADTLRDKPRRDLYHGFPAPCHADPRSQFMSGMGYIVSWDVAAWVAATEALRGDVKGPEDEVFGRWLRRGGKGSNRYGEETRMYDYLDGGMREGVNCFRHALVADTVVVHKLKDRLKWARTLKFFNATQGLKPSKLYHVDL</sequence>
<gene>
    <name evidence="16" type="ordered locus">Os02g0785200</name>
    <name evidence="16" type="ORF">OSNPB_020785200</name>
</gene>
<reference evidence="16 17" key="3">
    <citation type="journal article" date="2013" name="Rice">
        <title>Improvement of the Oryza sativa Nipponbare reference genome using next generation sequence and optical map data.</title>
        <authorList>
            <person name="Kawahara Y."/>
            <person name="de la Bastide M."/>
            <person name="Hamilton J.P."/>
            <person name="Kanamori H."/>
            <person name="McCombie W.R."/>
            <person name="Ouyang S."/>
            <person name="Schwartz D.C."/>
            <person name="Tanaka T."/>
            <person name="Wu J."/>
            <person name="Zhou S."/>
            <person name="Childs K.L."/>
            <person name="Davidson R.M."/>
            <person name="Lin H."/>
            <person name="Quesada-Ocampo L."/>
            <person name="Vaillancourt B."/>
            <person name="Sakai H."/>
            <person name="Lee S.S."/>
            <person name="Kim J."/>
            <person name="Numa H."/>
            <person name="Itoh T."/>
            <person name="Buell C.R."/>
            <person name="Matsumoto T."/>
        </authorList>
    </citation>
    <scope>NUCLEOTIDE SEQUENCE [LARGE SCALE GENOMIC DNA]</scope>
    <source>
        <strain evidence="17">cv. Nipponbare</strain>
    </source>
</reference>
<evidence type="ECO:0000313" key="17">
    <source>
        <dbReference type="Proteomes" id="UP000059680"/>
    </source>
</evidence>
<evidence type="ECO:0000256" key="9">
    <source>
        <dbReference type="ARBA" id="ARBA00022989"/>
    </source>
</evidence>
<evidence type="ECO:0000256" key="3">
    <source>
        <dbReference type="ARBA" id="ARBA00004922"/>
    </source>
</evidence>
<dbReference type="Proteomes" id="UP000059680">
    <property type="component" value="Chromosome 2"/>
</dbReference>
<dbReference type="STRING" id="39947.A0A0P0VQM9"/>
<keyword evidence="17" id="KW-1185">Reference proteome</keyword>
<evidence type="ECO:0000256" key="1">
    <source>
        <dbReference type="ARBA" id="ARBA00001936"/>
    </source>
</evidence>
<evidence type="ECO:0000256" key="2">
    <source>
        <dbReference type="ARBA" id="ARBA00004323"/>
    </source>
</evidence>
<keyword evidence="8" id="KW-0735">Signal-anchor</keyword>
<dbReference type="PANTHER" id="PTHR11214:SF363">
    <property type="entry name" value="HEXOSYLTRANSFERASE"/>
    <property type="match status" value="1"/>
</dbReference>
<evidence type="ECO:0000256" key="5">
    <source>
        <dbReference type="ARBA" id="ARBA00022676"/>
    </source>
</evidence>
<dbReference type="InParanoid" id="A0A0P0VQM9"/>
<evidence type="ECO:0000256" key="13">
    <source>
        <dbReference type="RuleBase" id="RU363063"/>
    </source>
</evidence>
<dbReference type="Gene3D" id="3.90.550.50">
    <property type="match status" value="1"/>
</dbReference>
<dbReference type="SMR" id="A0A0P0VQM9"/>
<dbReference type="GO" id="GO:0000139">
    <property type="term" value="C:Golgi membrane"/>
    <property type="evidence" value="ECO:0007669"/>
    <property type="project" value="UniProtKB-SubCell"/>
</dbReference>
<dbReference type="eggNOG" id="KOG2287">
    <property type="taxonomic scope" value="Eukaryota"/>
</dbReference>
<evidence type="ECO:0000256" key="10">
    <source>
        <dbReference type="ARBA" id="ARBA00023034"/>
    </source>
</evidence>
<dbReference type="UniPathway" id="UPA00378"/>
<protein>
    <recommendedName>
        <fullName evidence="13">Hexosyltransferase</fullName>
        <ecNumber evidence="13">2.4.1.-</ecNumber>
    </recommendedName>
</protein>
<evidence type="ECO:0000256" key="12">
    <source>
        <dbReference type="ARBA" id="ARBA00023211"/>
    </source>
</evidence>
<dbReference type="OMA" id="SCYRHEL"/>
<evidence type="ECO:0000256" key="4">
    <source>
        <dbReference type="ARBA" id="ARBA00008661"/>
    </source>
</evidence>
<evidence type="ECO:0000256" key="7">
    <source>
        <dbReference type="ARBA" id="ARBA00022692"/>
    </source>
</evidence>
<evidence type="ECO:0000256" key="6">
    <source>
        <dbReference type="ARBA" id="ARBA00022679"/>
    </source>
</evidence>
<dbReference type="InterPro" id="IPR002659">
    <property type="entry name" value="Glyco_trans_31"/>
</dbReference>
<evidence type="ECO:0000256" key="14">
    <source>
        <dbReference type="SAM" id="MobiDB-lite"/>
    </source>
</evidence>
<name>A0A0P0VQM9_ORYSJ</name>
<dbReference type="EC" id="2.4.1.-" evidence="13"/>
<keyword evidence="9" id="KW-1133">Transmembrane helix</keyword>
<dbReference type="PANTHER" id="PTHR11214">
    <property type="entry name" value="BETA-1,3-N-ACETYLGLUCOSAMINYLTRANSFERASE"/>
    <property type="match status" value="1"/>
</dbReference>
<reference evidence="16 17" key="2">
    <citation type="journal article" date="2013" name="Plant Cell Physiol.">
        <title>Rice Annotation Project Database (RAP-DB): an integrative and interactive database for rice genomics.</title>
        <authorList>
            <person name="Sakai H."/>
            <person name="Lee S.S."/>
            <person name="Tanaka T."/>
            <person name="Numa H."/>
            <person name="Kim J."/>
            <person name="Kawahara Y."/>
            <person name="Wakimoto H."/>
            <person name="Yang C.C."/>
            <person name="Iwamoto M."/>
            <person name="Abe T."/>
            <person name="Yamada Y."/>
            <person name="Muto A."/>
            <person name="Inokuchi H."/>
            <person name="Ikemura T."/>
            <person name="Matsumoto T."/>
            <person name="Sasaki T."/>
            <person name="Itoh T."/>
        </authorList>
    </citation>
    <scope>NUCLEOTIDE SEQUENCE [LARGE SCALE GENOMIC DNA]</scope>
    <source>
        <strain evidence="17">cv. Nipponbare</strain>
    </source>
</reference>
<comment type="cofactor">
    <cofactor evidence="1 13">
        <name>Mn(2+)</name>
        <dbReference type="ChEBI" id="CHEBI:29035"/>
    </cofactor>
</comment>
<dbReference type="FunCoup" id="A0A0P0VQM9">
    <property type="interactions" value="7"/>
</dbReference>
<comment type="pathway">
    <text evidence="3">Protein modification; protein glycosylation.</text>
</comment>
<evidence type="ECO:0000259" key="15">
    <source>
        <dbReference type="Pfam" id="PF26133"/>
    </source>
</evidence>
<accession>A0A0P0VQM9</accession>
<reference evidence="17" key="1">
    <citation type="journal article" date="2005" name="Nature">
        <title>The map-based sequence of the rice genome.</title>
        <authorList>
            <consortium name="International rice genome sequencing project (IRGSP)"/>
            <person name="Matsumoto T."/>
            <person name="Wu J."/>
            <person name="Kanamori H."/>
            <person name="Katayose Y."/>
            <person name="Fujisawa M."/>
            <person name="Namiki N."/>
            <person name="Mizuno H."/>
            <person name="Yamamoto K."/>
            <person name="Antonio B.A."/>
            <person name="Baba T."/>
            <person name="Sakata K."/>
            <person name="Nagamura Y."/>
            <person name="Aoki H."/>
            <person name="Arikawa K."/>
            <person name="Arita K."/>
            <person name="Bito T."/>
            <person name="Chiden Y."/>
            <person name="Fujitsuka N."/>
            <person name="Fukunaka R."/>
            <person name="Hamada M."/>
            <person name="Harada C."/>
            <person name="Hayashi A."/>
            <person name="Hijishita S."/>
            <person name="Honda M."/>
            <person name="Hosokawa S."/>
            <person name="Ichikawa Y."/>
            <person name="Idonuma A."/>
            <person name="Iijima M."/>
            <person name="Ikeda M."/>
            <person name="Ikeno M."/>
            <person name="Ito K."/>
            <person name="Ito S."/>
            <person name="Ito T."/>
            <person name="Ito Y."/>
            <person name="Ito Y."/>
            <person name="Iwabuchi A."/>
            <person name="Kamiya K."/>
            <person name="Karasawa W."/>
            <person name="Kurita K."/>
            <person name="Katagiri S."/>
            <person name="Kikuta A."/>
            <person name="Kobayashi H."/>
            <person name="Kobayashi N."/>
            <person name="Machita K."/>
            <person name="Maehara T."/>
            <person name="Masukawa M."/>
            <person name="Mizubayashi T."/>
            <person name="Mukai Y."/>
            <person name="Nagasaki H."/>
            <person name="Nagata Y."/>
            <person name="Naito S."/>
            <person name="Nakashima M."/>
            <person name="Nakama Y."/>
            <person name="Nakamichi Y."/>
            <person name="Nakamura M."/>
            <person name="Meguro A."/>
            <person name="Negishi M."/>
            <person name="Ohta I."/>
            <person name="Ohta T."/>
            <person name="Okamoto M."/>
            <person name="Ono N."/>
            <person name="Saji S."/>
            <person name="Sakaguchi M."/>
            <person name="Sakai K."/>
            <person name="Shibata M."/>
            <person name="Shimokawa T."/>
            <person name="Song J."/>
            <person name="Takazaki Y."/>
            <person name="Terasawa K."/>
            <person name="Tsugane M."/>
            <person name="Tsuji K."/>
            <person name="Ueda S."/>
            <person name="Waki K."/>
            <person name="Yamagata H."/>
            <person name="Yamamoto M."/>
            <person name="Yamamoto S."/>
            <person name="Yamane H."/>
            <person name="Yoshiki S."/>
            <person name="Yoshihara R."/>
            <person name="Yukawa K."/>
            <person name="Zhong H."/>
            <person name="Yano M."/>
            <person name="Yuan Q."/>
            <person name="Ouyang S."/>
            <person name="Liu J."/>
            <person name="Jones K.M."/>
            <person name="Gansberger K."/>
            <person name="Moffat K."/>
            <person name="Hill J."/>
            <person name="Bera J."/>
            <person name="Fadrosh D."/>
            <person name="Jin S."/>
            <person name="Johri S."/>
            <person name="Kim M."/>
            <person name="Overton L."/>
            <person name="Reardon M."/>
            <person name="Tsitrin T."/>
            <person name="Vuong H."/>
            <person name="Weaver B."/>
            <person name="Ciecko A."/>
            <person name="Tallon L."/>
            <person name="Jackson J."/>
            <person name="Pai G."/>
            <person name="Aken S.V."/>
            <person name="Utterback T."/>
            <person name="Reidmuller S."/>
            <person name="Feldblyum T."/>
            <person name="Hsiao J."/>
            <person name="Zismann V."/>
            <person name="Iobst S."/>
            <person name="de Vazeille A.R."/>
            <person name="Buell C.R."/>
            <person name="Ying K."/>
            <person name="Li Y."/>
            <person name="Lu T."/>
            <person name="Huang Y."/>
            <person name="Zhao Q."/>
            <person name="Feng Q."/>
            <person name="Zhang L."/>
            <person name="Zhu J."/>
            <person name="Weng Q."/>
            <person name="Mu J."/>
            <person name="Lu Y."/>
            <person name="Fan D."/>
            <person name="Liu Y."/>
            <person name="Guan J."/>
            <person name="Zhang Y."/>
            <person name="Yu S."/>
            <person name="Liu X."/>
            <person name="Zhang Y."/>
            <person name="Hong G."/>
            <person name="Han B."/>
            <person name="Choisne N."/>
            <person name="Demange N."/>
            <person name="Orjeda G."/>
            <person name="Samain S."/>
            <person name="Cattolico L."/>
            <person name="Pelletier E."/>
            <person name="Couloux A."/>
            <person name="Segurens B."/>
            <person name="Wincker P."/>
            <person name="D'Hont A."/>
            <person name="Scarpelli C."/>
            <person name="Weissenbach J."/>
            <person name="Salanoubat M."/>
            <person name="Quetier F."/>
            <person name="Yu Y."/>
            <person name="Kim H.R."/>
            <person name="Rambo T."/>
            <person name="Currie J."/>
            <person name="Collura K."/>
            <person name="Luo M."/>
            <person name="Yang T."/>
            <person name="Ammiraju J.S.S."/>
            <person name="Engler F."/>
            <person name="Soderlund C."/>
            <person name="Wing R.A."/>
            <person name="Palmer L.E."/>
            <person name="de la Bastide M."/>
            <person name="Spiegel L."/>
            <person name="Nascimento L."/>
            <person name="Zutavern T."/>
            <person name="O'Shaughnessy A."/>
            <person name="Dike S."/>
            <person name="Dedhia N."/>
            <person name="Preston R."/>
            <person name="Balija V."/>
            <person name="McCombie W.R."/>
            <person name="Chow T."/>
            <person name="Chen H."/>
            <person name="Chung M."/>
            <person name="Chen C."/>
            <person name="Shaw J."/>
            <person name="Wu H."/>
            <person name="Hsiao K."/>
            <person name="Chao Y."/>
            <person name="Chu M."/>
            <person name="Cheng C."/>
            <person name="Hour A."/>
            <person name="Lee P."/>
            <person name="Lin S."/>
            <person name="Lin Y."/>
            <person name="Liou J."/>
            <person name="Liu S."/>
            <person name="Hsing Y."/>
            <person name="Raghuvanshi S."/>
            <person name="Mohanty A."/>
            <person name="Bharti A.K."/>
            <person name="Gaur A."/>
            <person name="Gupta V."/>
            <person name="Kumar D."/>
            <person name="Ravi V."/>
            <person name="Vij S."/>
            <person name="Kapur A."/>
            <person name="Khurana P."/>
            <person name="Khurana P."/>
            <person name="Khurana J.P."/>
            <person name="Tyagi A.K."/>
            <person name="Gaikwad K."/>
            <person name="Singh A."/>
            <person name="Dalal V."/>
            <person name="Srivastava S."/>
            <person name="Dixit A."/>
            <person name="Pal A.K."/>
            <person name="Ghazi I.A."/>
            <person name="Yadav M."/>
            <person name="Pandit A."/>
            <person name="Bhargava A."/>
            <person name="Sureshbabu K."/>
            <person name="Batra K."/>
            <person name="Sharma T.R."/>
            <person name="Mohapatra T."/>
            <person name="Singh N.K."/>
            <person name="Messing J."/>
            <person name="Nelson A.B."/>
            <person name="Fuks G."/>
            <person name="Kavchok S."/>
            <person name="Keizer G."/>
            <person name="Linton E."/>
            <person name="Llaca V."/>
            <person name="Song R."/>
            <person name="Tanyolac B."/>
            <person name="Young S."/>
            <person name="Ho-Il K."/>
            <person name="Hahn J.H."/>
            <person name="Sangsakoo G."/>
            <person name="Vanavichit A."/>
            <person name="de Mattos Luiz.A.T."/>
            <person name="Zimmer P.D."/>
            <person name="Malone G."/>
            <person name="Dellagostin O."/>
            <person name="de Oliveira A.C."/>
            <person name="Bevan M."/>
            <person name="Bancroft I."/>
            <person name="Minx P."/>
            <person name="Cordum H."/>
            <person name="Wilson R."/>
            <person name="Cheng Z."/>
            <person name="Jin W."/>
            <person name="Jiang J."/>
            <person name="Leong S.A."/>
            <person name="Iwama H."/>
            <person name="Gojobori T."/>
            <person name="Itoh T."/>
            <person name="Niimura Y."/>
            <person name="Fujii Y."/>
            <person name="Habara T."/>
            <person name="Sakai H."/>
            <person name="Sato Y."/>
            <person name="Wilson G."/>
            <person name="Kumar K."/>
            <person name="McCouch S."/>
            <person name="Juretic N."/>
            <person name="Hoen D."/>
            <person name="Wright S."/>
            <person name="Bruskiewich R."/>
            <person name="Bureau T."/>
            <person name="Miyao A."/>
            <person name="Hirochika H."/>
            <person name="Nishikawa T."/>
            <person name="Kadowaki K."/>
            <person name="Sugiura M."/>
            <person name="Burr B."/>
            <person name="Sasaki T."/>
        </authorList>
    </citation>
    <scope>NUCLEOTIDE SEQUENCE [LARGE SCALE GENOMIC DNA]</scope>
    <source>
        <strain evidence="17">cv. Nipponbare</strain>
    </source>
</reference>
<evidence type="ECO:0000313" key="16">
    <source>
        <dbReference type="EMBL" id="BAS81263.1"/>
    </source>
</evidence>
<dbReference type="PRINTS" id="PR01217">
    <property type="entry name" value="PRICHEXTENSN"/>
</dbReference>
<keyword evidence="10 13" id="KW-0333">Golgi apparatus</keyword>
<dbReference type="EMBL" id="AP014958">
    <property type="protein sequence ID" value="BAS81263.1"/>
    <property type="molecule type" value="Genomic_DNA"/>
</dbReference>
<dbReference type="Pfam" id="PF26133">
    <property type="entry name" value="DUF8039"/>
    <property type="match status" value="1"/>
</dbReference>
<dbReference type="AlphaFoldDB" id="A0A0P0VQM9"/>
<feature type="domain" description="DUF8039" evidence="15">
    <location>
        <begin position="2"/>
        <end position="71"/>
    </location>
</feature>
<evidence type="ECO:0000256" key="8">
    <source>
        <dbReference type="ARBA" id="ARBA00022968"/>
    </source>
</evidence>
<keyword evidence="6" id="KW-0808">Transferase</keyword>
<feature type="compositionally biased region" description="Pro residues" evidence="14">
    <location>
        <begin position="81"/>
        <end position="137"/>
    </location>
</feature>
<keyword evidence="5 13" id="KW-0328">Glycosyltransferase</keyword>
<comment type="similarity">
    <text evidence="4 13">Belongs to the glycosyltransferase 31 family.</text>
</comment>
<dbReference type="Gramene" id="Os02t0785200-00">
    <property type="protein sequence ID" value="Os02t0785200-00"/>
    <property type="gene ID" value="Os02g0785200"/>
</dbReference>
<dbReference type="GO" id="GO:0016758">
    <property type="term" value="F:hexosyltransferase activity"/>
    <property type="evidence" value="ECO:0007669"/>
    <property type="project" value="InterPro"/>
</dbReference>